<reference evidence="4 5" key="1">
    <citation type="journal article" date="2016" name="MBio">
        <title>Lateral Gene Transfer in a Heavy Metal-Contaminated-Groundwater Microbial Community.</title>
        <authorList>
            <person name="Hemme C.L."/>
            <person name="Green S.J."/>
            <person name="Rishishwar L."/>
            <person name="Prakash O."/>
            <person name="Pettenato A."/>
            <person name="Chakraborty R."/>
            <person name="Deutschbauer A.M."/>
            <person name="Van Nostrand J.D."/>
            <person name="Wu L."/>
            <person name="He Z."/>
            <person name="Jordan I.K."/>
            <person name="Hazen T.C."/>
            <person name="Arkin A.P."/>
            <person name="Kostka J.E."/>
            <person name="Zhou J."/>
        </authorList>
    </citation>
    <scope>NUCLEOTIDE SEQUENCE [LARGE SCALE GENOMIC DNA]</scope>
    <source>
        <strain evidence="4 5">FW104-T7</strain>
    </source>
</reference>
<evidence type="ECO:0000313" key="4">
    <source>
        <dbReference type="EMBL" id="KZC24023.1"/>
    </source>
</evidence>
<dbReference type="EMBL" id="LVJS01000036">
    <property type="protein sequence ID" value="KZC24023.1"/>
    <property type="molecule type" value="Genomic_DNA"/>
</dbReference>
<feature type="region of interest" description="Disordered" evidence="2">
    <location>
        <begin position="267"/>
        <end position="298"/>
    </location>
</feature>
<dbReference type="InterPro" id="IPR021104">
    <property type="entry name" value="KfrA_DNA-bd_N"/>
</dbReference>
<evidence type="ECO:0000259" key="3">
    <source>
        <dbReference type="Pfam" id="PF11740"/>
    </source>
</evidence>
<name>A0A154QI85_9GAMM</name>
<dbReference type="RefSeq" id="WP_063107724.1">
    <property type="nucleotide sequence ID" value="NZ_LVJS01000036.1"/>
</dbReference>
<dbReference type="STRING" id="416169.RHOFW104T7_10955"/>
<dbReference type="Proteomes" id="UP000076131">
    <property type="component" value="Unassembled WGS sequence"/>
</dbReference>
<feature type="coiled-coil region" evidence="1">
    <location>
        <begin position="117"/>
        <end position="254"/>
    </location>
</feature>
<evidence type="ECO:0000256" key="1">
    <source>
        <dbReference type="SAM" id="Coils"/>
    </source>
</evidence>
<feature type="domain" description="KfrA N-terminal DNA-binding" evidence="3">
    <location>
        <begin position="7"/>
        <end position="136"/>
    </location>
</feature>
<protein>
    <submittedName>
        <fullName evidence="4">Integrase</fullName>
    </submittedName>
</protein>
<sequence>MRTGISQEQVNAAADALVAAGNKPTVEKVRAALGTGSPNTVTRMLDTWRSGLAERLQKVLHLPELPPEAGQAMTALWQLAIEHAERLLQARMAADRAALAANETRLTEERTRWAATLAEAETAIAQARTRQELAEHACANLDGQLRDSHALREDLLQQRDRLQAMVDRQTGELEALQAERTAHLAATEQERERTAAHVRGIEDRAHQEIDRARQETKQWQHRHEAAERSYREAVHSQQARCETLQSQWQNAEKEVARLSGHVAALETSLANASARPKTKRTPRSGGSSKIAKAKKSAK</sequence>
<keyword evidence="1" id="KW-0175">Coiled coil</keyword>
<organism evidence="4 5">
    <name type="scientific">Rhodanobacter thiooxydans</name>
    <dbReference type="NCBI Taxonomy" id="416169"/>
    <lineage>
        <taxon>Bacteria</taxon>
        <taxon>Pseudomonadati</taxon>
        <taxon>Pseudomonadota</taxon>
        <taxon>Gammaproteobacteria</taxon>
        <taxon>Lysobacterales</taxon>
        <taxon>Rhodanobacteraceae</taxon>
        <taxon>Rhodanobacter</taxon>
    </lineage>
</organism>
<dbReference type="AlphaFoldDB" id="A0A154QI85"/>
<evidence type="ECO:0000256" key="2">
    <source>
        <dbReference type="SAM" id="MobiDB-lite"/>
    </source>
</evidence>
<evidence type="ECO:0000313" key="5">
    <source>
        <dbReference type="Proteomes" id="UP000076131"/>
    </source>
</evidence>
<accession>A0A154QI85</accession>
<comment type="caution">
    <text evidence="4">The sequence shown here is derived from an EMBL/GenBank/DDBJ whole genome shotgun (WGS) entry which is preliminary data.</text>
</comment>
<proteinExistence type="predicted"/>
<gene>
    <name evidence="4" type="ORF">RHOFW104T7_10955</name>
</gene>
<dbReference type="Pfam" id="PF11740">
    <property type="entry name" value="KfrA_N"/>
    <property type="match status" value="1"/>
</dbReference>
<keyword evidence="5" id="KW-1185">Reference proteome</keyword>